<evidence type="ECO:0008006" key="5">
    <source>
        <dbReference type="Google" id="ProtNLM"/>
    </source>
</evidence>
<dbReference type="RefSeq" id="WP_323076011.1">
    <property type="nucleotide sequence ID" value="NZ_CBCSKM010000007.1"/>
</dbReference>
<feature type="region of interest" description="Disordered" evidence="1">
    <location>
        <begin position="295"/>
        <end position="322"/>
    </location>
</feature>
<proteinExistence type="predicted"/>
<gene>
    <name evidence="3" type="ORF">U9M73_01330</name>
</gene>
<feature type="region of interest" description="Disordered" evidence="1">
    <location>
        <begin position="476"/>
        <end position="500"/>
    </location>
</feature>
<feature type="compositionally biased region" description="Low complexity" evidence="1">
    <location>
        <begin position="307"/>
        <end position="318"/>
    </location>
</feature>
<reference evidence="3 4" key="1">
    <citation type="submission" date="2023-12" db="EMBL/GenBank/DDBJ databases">
        <title>Whole genome sequencing of Paenibacillus phoenicis isolated from the Phoenix Mars Lander spacecraft assembly facility.</title>
        <authorList>
            <person name="Garcia A."/>
            <person name="Venkateswaran K."/>
        </authorList>
    </citation>
    <scope>NUCLEOTIDE SEQUENCE [LARGE SCALE GENOMIC DNA]</scope>
    <source>
        <strain evidence="3 4">3PO2SA</strain>
    </source>
</reference>
<organism evidence="3 4">
    <name type="scientific">Paenibacillus phoenicis</name>
    <dbReference type="NCBI Taxonomy" id="554117"/>
    <lineage>
        <taxon>Bacteria</taxon>
        <taxon>Bacillati</taxon>
        <taxon>Bacillota</taxon>
        <taxon>Bacilli</taxon>
        <taxon>Bacillales</taxon>
        <taxon>Paenibacillaceae</taxon>
        <taxon>Paenibacillus</taxon>
    </lineage>
</organism>
<evidence type="ECO:0000256" key="1">
    <source>
        <dbReference type="SAM" id="MobiDB-lite"/>
    </source>
</evidence>
<sequence>MSVFSRNRSEQGAVTVFFIVIFAAVFAFVALFIDFARMFALQAQVETLAHAASRSVLSAYDRELAERYGIFAYGQTDGNYIMSKVLQDQFELVRQTDGFPLLNARLDSSTASFMHPIGTYPVFEQQIREQMKYRAPIDVTIELLNRFKPMAGVMKEASNTVDLLGKLQKLYDQREAKLDELLELQRQAAKTVESYAKVLSGGGGSGSLSTLADATAEYPEFVSQVEADEGLEPEDRMYTAEISRYRSATSGLFAALDRALRTAEQRHASYLPQAKSLLDEARRINEQMRQTIAEAENRPEQAAYNEVSVGTSTRSGSSDPVGEGAAITEIRAQADSLLLSDELFAGLASDMDRQTAAFAELRSVGSALLAQSGSVLSATTPPSSFSSSVNSAVRVSDAYLRQFVTSGSSNVLEASAWRLDAHRSSDKERKATEQAASATLKDAASWIRKIEQFKNGLSEHQAKFDQLKAKMEANRSLNRSVAGEEAGSTSVNDDPSEAGRTSMGIMDNIYGGLAGLMGGMSDSVYQMEYVASYFHFLDVSVLNGLFEGKGQTDPLEVIRRQLAPESQEVEYILYGVHNPAGNIAAAFGEIFAMRLAIRTMEGLVKNAAKGNPLLVFAAALLYGAQHALQDMISLTRDGKIQLSDYLKVDLTYRDYLRLFLLLHGRSEQRLSRMLAVIALNTGVDPAERSTYVQGKVTVAMPLWFLPGVSKALGKVGILKGHVEGSQYYVAKQADFSY</sequence>
<name>A0ABU5PFF3_9BACL</name>
<comment type="caution">
    <text evidence="3">The sequence shown here is derived from an EMBL/GenBank/DDBJ whole genome shotgun (WGS) entry which is preliminary data.</text>
</comment>
<keyword evidence="2" id="KW-0812">Transmembrane</keyword>
<accession>A0ABU5PFF3</accession>
<evidence type="ECO:0000256" key="2">
    <source>
        <dbReference type="SAM" id="Phobius"/>
    </source>
</evidence>
<keyword evidence="2" id="KW-0472">Membrane</keyword>
<protein>
    <recommendedName>
        <fullName evidence="5">Flp pilus-assembly TadG-like N-terminal domain-containing protein</fullName>
    </recommendedName>
</protein>
<feature type="transmembrane region" description="Helical" evidence="2">
    <location>
        <begin position="12"/>
        <end position="33"/>
    </location>
</feature>
<keyword evidence="2" id="KW-1133">Transmembrane helix</keyword>
<dbReference type="Proteomes" id="UP001292216">
    <property type="component" value="Unassembled WGS sequence"/>
</dbReference>
<evidence type="ECO:0000313" key="4">
    <source>
        <dbReference type="Proteomes" id="UP001292216"/>
    </source>
</evidence>
<dbReference type="EMBL" id="JAYERP010000001">
    <property type="protein sequence ID" value="MEA3568638.1"/>
    <property type="molecule type" value="Genomic_DNA"/>
</dbReference>
<evidence type="ECO:0000313" key="3">
    <source>
        <dbReference type="EMBL" id="MEA3568638.1"/>
    </source>
</evidence>
<keyword evidence="4" id="KW-1185">Reference proteome</keyword>